<protein>
    <submittedName>
        <fullName evidence="2">Uncharacterized protein</fullName>
    </submittedName>
</protein>
<sequence>MELGCGFEGPLRLGSYLSFSLISCLFRIVLVCGGGGFDIRALEVGHAGELNVCIGC</sequence>
<dbReference type="Proteomes" id="UP000326289">
    <property type="component" value="Unassembled WGS sequence"/>
</dbReference>
<evidence type="ECO:0000256" key="1">
    <source>
        <dbReference type="SAM" id="Phobius"/>
    </source>
</evidence>
<feature type="transmembrane region" description="Helical" evidence="1">
    <location>
        <begin position="16"/>
        <end position="37"/>
    </location>
</feature>
<organism evidence="2 3">
    <name type="scientific">Aspergillus minisclerotigenes</name>
    <dbReference type="NCBI Taxonomy" id="656917"/>
    <lineage>
        <taxon>Eukaryota</taxon>
        <taxon>Fungi</taxon>
        <taxon>Dikarya</taxon>
        <taxon>Ascomycota</taxon>
        <taxon>Pezizomycotina</taxon>
        <taxon>Eurotiomycetes</taxon>
        <taxon>Eurotiomycetidae</taxon>
        <taxon>Eurotiales</taxon>
        <taxon>Aspergillaceae</taxon>
        <taxon>Aspergillus</taxon>
        <taxon>Aspergillus subgen. Circumdati</taxon>
    </lineage>
</organism>
<gene>
    <name evidence="2" type="ORF">BDV30DRAFT_207500</name>
</gene>
<evidence type="ECO:0000313" key="2">
    <source>
        <dbReference type="EMBL" id="KAB8275454.1"/>
    </source>
</evidence>
<dbReference type="EMBL" id="ML732781">
    <property type="protein sequence ID" value="KAB8275454.1"/>
    <property type="molecule type" value="Genomic_DNA"/>
</dbReference>
<name>A0A5N6JBZ1_9EURO</name>
<proteinExistence type="predicted"/>
<keyword evidence="1" id="KW-0812">Transmembrane</keyword>
<keyword evidence="1" id="KW-0472">Membrane</keyword>
<reference evidence="2 3" key="1">
    <citation type="submission" date="2019-04" db="EMBL/GenBank/DDBJ databases">
        <title>Fungal friends and foes A comparative genomics study of 23 Aspergillus species from section Flavi.</title>
        <authorList>
            <consortium name="DOE Joint Genome Institute"/>
            <person name="Kjaerbolling I."/>
            <person name="Vesth T.C."/>
            <person name="Frisvad J.C."/>
            <person name="Nybo J.L."/>
            <person name="Theobald S."/>
            <person name="Kildgaard S."/>
            <person name="Petersen T.I."/>
            <person name="Kuo A."/>
            <person name="Sato A."/>
            <person name="Lyhne E.K."/>
            <person name="Kogle M.E."/>
            <person name="Wiebenga A."/>
            <person name="Kun R.S."/>
            <person name="Lubbers R.J."/>
            <person name="Makela M.R."/>
            <person name="Barry K."/>
            <person name="Chovatia M."/>
            <person name="Clum A."/>
            <person name="Daum C."/>
            <person name="Haridas S."/>
            <person name="He G."/>
            <person name="LaButti K."/>
            <person name="Lipzen A."/>
            <person name="Mondo S."/>
            <person name="Pangilinan J."/>
            <person name="Riley R."/>
            <person name="Salamov A."/>
            <person name="Simmons B.A."/>
            <person name="Magnuson J.K."/>
            <person name="Henrissat B."/>
            <person name="Mortensen U.H."/>
            <person name="Larsen T.O."/>
            <person name="De vries R.P."/>
            <person name="Grigoriev I.V."/>
            <person name="Machida M."/>
            <person name="Baker S.E."/>
            <person name="Andersen M.R."/>
        </authorList>
    </citation>
    <scope>NUCLEOTIDE SEQUENCE [LARGE SCALE GENOMIC DNA]</scope>
    <source>
        <strain evidence="2 3">CBS 117635</strain>
    </source>
</reference>
<accession>A0A5N6JBZ1</accession>
<dbReference type="AlphaFoldDB" id="A0A5N6JBZ1"/>
<evidence type="ECO:0000313" key="3">
    <source>
        <dbReference type="Proteomes" id="UP000326289"/>
    </source>
</evidence>
<keyword evidence="1" id="KW-1133">Transmembrane helix</keyword>
<keyword evidence="3" id="KW-1185">Reference proteome</keyword>